<keyword evidence="2" id="KW-1185">Reference proteome</keyword>
<evidence type="ECO:0000313" key="1">
    <source>
        <dbReference type="EMBL" id="ONI44581.1"/>
    </source>
</evidence>
<protein>
    <submittedName>
        <fullName evidence="1">Uncharacterized protein</fullName>
    </submittedName>
</protein>
<dbReference type="Proteomes" id="UP000188637">
    <property type="component" value="Unassembled WGS sequence"/>
</dbReference>
<gene>
    <name evidence="1" type="ORF">AN640_05405</name>
</gene>
<comment type="caution">
    <text evidence="1">The sequence shown here is derived from an EMBL/GenBank/DDBJ whole genome shotgun (WGS) entry which is preliminary data.</text>
</comment>
<dbReference type="EMBL" id="LJHD01000103">
    <property type="protein sequence ID" value="ONI44581.1"/>
    <property type="molecule type" value="Genomic_DNA"/>
</dbReference>
<accession>A0ACC8XID4</accession>
<reference evidence="1" key="1">
    <citation type="submission" date="2016-08" db="EMBL/GenBank/DDBJ databases">
        <authorList>
            <person name="Ngugi D.K."/>
            <person name="Miyake S."/>
            <person name="Stingl U."/>
        </authorList>
    </citation>
    <scope>NUCLEOTIDE SEQUENCE</scope>
    <source>
        <strain evidence="1">SCG-D08WGA-EpuloA1</strain>
    </source>
</reference>
<sequence length="71" mass="8280">MQELVKKANKSVSKFDIMDWSIFKTSMILFGVIVGSAFPAKCKKLMPILFIVWIACVYYVIIRVYLVPYKR</sequence>
<name>A0ACC8XID4_9FIRM</name>
<evidence type="ECO:0000313" key="2">
    <source>
        <dbReference type="Proteomes" id="UP000188637"/>
    </source>
</evidence>
<proteinExistence type="predicted"/>
<organism evidence="1 2">
    <name type="scientific">Candidatus Epulonipiscium fishelsonii</name>
    <dbReference type="NCBI Taxonomy" id="77094"/>
    <lineage>
        <taxon>Bacteria</taxon>
        <taxon>Bacillati</taxon>
        <taxon>Bacillota</taxon>
        <taxon>Clostridia</taxon>
        <taxon>Lachnospirales</taxon>
        <taxon>Lachnospiraceae</taxon>
        <taxon>Candidatus Epulonipiscium</taxon>
    </lineage>
</organism>